<gene>
    <name evidence="8" type="ORF">D0433_00060</name>
</gene>
<accession>A0A395M444</accession>
<keyword evidence="6" id="KW-0598">Phosphotransferase system</keyword>
<dbReference type="InterPro" id="IPR016152">
    <property type="entry name" value="PTrfase/Anion_transptr"/>
</dbReference>
<protein>
    <submittedName>
        <fullName evidence="8">PTS sugar transporter subunit IIA</fullName>
    </submittedName>
</protein>
<dbReference type="PANTHER" id="PTHR47738:SF2">
    <property type="entry name" value="PTS SYSTEM FRUCTOSE-LIKE EIIA COMPONENT"/>
    <property type="match status" value="1"/>
</dbReference>
<dbReference type="AlphaFoldDB" id="A0A395M444"/>
<dbReference type="CDD" id="cd00211">
    <property type="entry name" value="PTS_IIA_fru"/>
    <property type="match status" value="1"/>
</dbReference>
<reference evidence="8 9" key="1">
    <citation type="journal article" date="2011" name="ISME J.">
        <title>Community ecology of hot spring cyanobacterial mats: predominant populations and their functional potential.</title>
        <authorList>
            <person name="Klatt C.G."/>
            <person name="Wood J.M."/>
            <person name="Rusch D.B."/>
            <person name="Bateson M.M."/>
            <person name="Hamamura N."/>
            <person name="Heidelberg J.F."/>
            <person name="Grossman A.R."/>
            <person name="Bhaya D."/>
            <person name="Cohan F.M."/>
            <person name="Kuhl M."/>
            <person name="Bryant D.A."/>
            <person name="Ward D.M."/>
        </authorList>
    </citation>
    <scope>NUCLEOTIDE SEQUENCE [LARGE SCALE GENOMIC DNA]</scope>
    <source>
        <strain evidence="8">OS</strain>
    </source>
</reference>
<dbReference type="Pfam" id="PF00359">
    <property type="entry name" value="PTS_EIIA_2"/>
    <property type="match status" value="1"/>
</dbReference>
<proteinExistence type="predicted"/>
<dbReference type="GO" id="GO:0009401">
    <property type="term" value="P:phosphoenolpyruvate-dependent sugar phosphotransferase system"/>
    <property type="evidence" value="ECO:0007669"/>
    <property type="project" value="UniProtKB-KW"/>
</dbReference>
<dbReference type="GO" id="GO:0016020">
    <property type="term" value="C:membrane"/>
    <property type="evidence" value="ECO:0007669"/>
    <property type="project" value="InterPro"/>
</dbReference>
<dbReference type="PROSITE" id="PS00372">
    <property type="entry name" value="PTS_EIIA_TYPE_2_HIS"/>
    <property type="match status" value="1"/>
</dbReference>
<comment type="subcellular location">
    <subcellularLocation>
        <location evidence="1">Cytoplasm</location>
    </subcellularLocation>
</comment>
<evidence type="ECO:0000256" key="5">
    <source>
        <dbReference type="ARBA" id="ARBA00022679"/>
    </source>
</evidence>
<evidence type="ECO:0000256" key="1">
    <source>
        <dbReference type="ARBA" id="ARBA00004496"/>
    </source>
</evidence>
<dbReference type="EMBL" id="PHFL01000001">
    <property type="protein sequence ID" value="RFM25461.1"/>
    <property type="molecule type" value="Genomic_DNA"/>
</dbReference>
<dbReference type="InterPro" id="IPR002178">
    <property type="entry name" value="PTS_EIIA_type-2_dom"/>
</dbReference>
<evidence type="ECO:0000256" key="2">
    <source>
        <dbReference type="ARBA" id="ARBA00022448"/>
    </source>
</evidence>
<dbReference type="FunFam" id="3.40.930.10:FF:000009">
    <property type="entry name" value="PTS system, fructose specific IIABC component"/>
    <property type="match status" value="1"/>
</dbReference>
<dbReference type="PROSITE" id="PS51094">
    <property type="entry name" value="PTS_EIIA_TYPE_2"/>
    <property type="match status" value="1"/>
</dbReference>
<keyword evidence="5" id="KW-0808">Transferase</keyword>
<feature type="domain" description="PTS EIIA type-2" evidence="7">
    <location>
        <begin position="5"/>
        <end position="149"/>
    </location>
</feature>
<dbReference type="NCBIfam" id="TIGR00848">
    <property type="entry name" value="fruA"/>
    <property type="match status" value="1"/>
</dbReference>
<evidence type="ECO:0000256" key="4">
    <source>
        <dbReference type="ARBA" id="ARBA00022597"/>
    </source>
</evidence>
<sequence>MKLSDIISEKYIQIGLEAKSKNDLIEKMLMLVSSHPAILDKAKLRNDVLKREKEMTTGIGKNVALPHAKTSAVSAPLLGFAVLKREVEFASIDDEPVKLVFLLATPEHMLTQHLKLLSRISRVVGSDATREKLLQAETSAEVLELFQLEEQSFPEI</sequence>
<dbReference type="PANTHER" id="PTHR47738">
    <property type="entry name" value="PTS SYSTEM FRUCTOSE-LIKE EIIA COMPONENT-RELATED"/>
    <property type="match status" value="1"/>
</dbReference>
<dbReference type="GO" id="GO:0005737">
    <property type="term" value="C:cytoplasm"/>
    <property type="evidence" value="ECO:0007669"/>
    <property type="project" value="UniProtKB-SubCell"/>
</dbReference>
<dbReference type="InterPro" id="IPR051541">
    <property type="entry name" value="PTS_SugarTrans_NitroReg"/>
</dbReference>
<keyword evidence="4 8" id="KW-0762">Sugar transport</keyword>
<dbReference type="GO" id="GO:0008982">
    <property type="term" value="F:protein-N(PI)-phosphohistidine-sugar phosphotransferase activity"/>
    <property type="evidence" value="ECO:0007669"/>
    <property type="project" value="InterPro"/>
</dbReference>
<evidence type="ECO:0000313" key="9">
    <source>
        <dbReference type="Proteomes" id="UP000266389"/>
    </source>
</evidence>
<evidence type="ECO:0000259" key="7">
    <source>
        <dbReference type="PROSITE" id="PS51094"/>
    </source>
</evidence>
<evidence type="ECO:0000256" key="6">
    <source>
        <dbReference type="ARBA" id="ARBA00022683"/>
    </source>
</evidence>
<keyword evidence="2" id="KW-0813">Transport</keyword>
<dbReference type="Gene3D" id="3.40.930.10">
    <property type="entry name" value="Mannitol-specific EII, Chain A"/>
    <property type="match status" value="1"/>
</dbReference>
<evidence type="ECO:0000256" key="3">
    <source>
        <dbReference type="ARBA" id="ARBA00022553"/>
    </source>
</evidence>
<comment type="caution">
    <text evidence="8">The sequence shown here is derived from an EMBL/GenBank/DDBJ whole genome shotgun (WGS) entry which is preliminary data.</text>
</comment>
<organism evidence="8 9">
    <name type="scientific">Candidatus Thermochlorobacter aerophilus</name>
    <dbReference type="NCBI Taxonomy" id="1868324"/>
    <lineage>
        <taxon>Bacteria</taxon>
        <taxon>Pseudomonadati</taxon>
        <taxon>Chlorobiota</taxon>
        <taxon>Chlorobiia</taxon>
        <taxon>Chlorobiales</taxon>
        <taxon>Candidatus Thermochlorobacteriaceae</taxon>
        <taxon>Candidatus Thermochlorobacter</taxon>
    </lineage>
</organism>
<keyword evidence="3" id="KW-0597">Phosphoprotein</keyword>
<dbReference type="Proteomes" id="UP000266389">
    <property type="component" value="Unassembled WGS sequence"/>
</dbReference>
<dbReference type="SUPFAM" id="SSF55804">
    <property type="entry name" value="Phoshotransferase/anion transport protein"/>
    <property type="match status" value="1"/>
</dbReference>
<name>A0A395M444_9BACT</name>
<evidence type="ECO:0000313" key="8">
    <source>
        <dbReference type="EMBL" id="RFM25461.1"/>
    </source>
</evidence>
<dbReference type="InterPro" id="IPR004715">
    <property type="entry name" value="PTS_IIA_fruc"/>
</dbReference>